<reference evidence="1 2" key="1">
    <citation type="submission" date="2023-01" db="EMBL/GenBank/DDBJ databases">
        <title>Complete genome sequence of Lacticaseibacillus paracasei SRCM217440 isolated from Makgeolli.</title>
        <authorList>
            <person name="Yang H.-G."/>
            <person name="Jeong S.-J."/>
            <person name="Ha G.-S."/>
            <person name="Yang H.-J."/>
            <person name="Jeong D.-Y."/>
        </authorList>
    </citation>
    <scope>NUCLEOTIDE SEQUENCE [LARGE SCALE GENOMIC DNA]</scope>
    <source>
        <strain evidence="1 2">SRCM217440</strain>
    </source>
</reference>
<dbReference type="Proteomes" id="UP001212327">
    <property type="component" value="Unassembled WGS sequence"/>
</dbReference>
<dbReference type="AlphaFoldDB" id="A0AAW6A729"/>
<accession>A0AAW6A729</accession>
<sequence>MNDFKNVKDALDDLISIVEAHDFQHEDGTPLNSNETLDLVADDVYSIADLLGFSDLYSIGRLTRSNKD</sequence>
<protein>
    <recommendedName>
        <fullName evidence="3">Phage protein</fullName>
    </recommendedName>
</protein>
<gene>
    <name evidence="1" type="ORF">PGA78_12065</name>
</gene>
<evidence type="ECO:0000313" key="2">
    <source>
        <dbReference type="Proteomes" id="UP001212327"/>
    </source>
</evidence>
<proteinExistence type="predicted"/>
<evidence type="ECO:0000313" key="1">
    <source>
        <dbReference type="EMBL" id="MDB1565478.1"/>
    </source>
</evidence>
<organism evidence="1 2">
    <name type="scientific">Lacticaseibacillus paracasei</name>
    <name type="common">Lactobacillus paracasei</name>
    <dbReference type="NCBI Taxonomy" id="1597"/>
    <lineage>
        <taxon>Bacteria</taxon>
        <taxon>Bacillati</taxon>
        <taxon>Bacillota</taxon>
        <taxon>Bacilli</taxon>
        <taxon>Lactobacillales</taxon>
        <taxon>Lactobacillaceae</taxon>
        <taxon>Lacticaseibacillus</taxon>
    </lineage>
</organism>
<dbReference type="EMBL" id="JAQLSF010000001">
    <property type="protein sequence ID" value="MDB1565478.1"/>
    <property type="molecule type" value="Genomic_DNA"/>
</dbReference>
<comment type="caution">
    <text evidence="1">The sequence shown here is derived from an EMBL/GenBank/DDBJ whole genome shotgun (WGS) entry which is preliminary data.</text>
</comment>
<dbReference type="RefSeq" id="WP_272029080.1">
    <property type="nucleotide sequence ID" value="NZ_JAOYTX010000038.1"/>
</dbReference>
<name>A0AAW6A729_LACPA</name>
<evidence type="ECO:0008006" key="3">
    <source>
        <dbReference type="Google" id="ProtNLM"/>
    </source>
</evidence>